<evidence type="ECO:0000259" key="10">
    <source>
        <dbReference type="PROSITE" id="PS50929"/>
    </source>
</evidence>
<dbReference type="PANTHER" id="PTHR24221">
    <property type="entry name" value="ATP-BINDING CASSETTE SUB-FAMILY B"/>
    <property type="match status" value="1"/>
</dbReference>
<dbReference type="PANTHER" id="PTHR24221:SF654">
    <property type="entry name" value="ATP-BINDING CASSETTE SUB-FAMILY B MEMBER 6"/>
    <property type="match status" value="1"/>
</dbReference>
<reference evidence="11 12" key="1">
    <citation type="journal article" date="2017" name="Environ. Microbiol.">
        <title>Decay of the glycolytic pathway and adaptation to intranuclear parasitism within Enterocytozoonidae microsporidia.</title>
        <authorList>
            <person name="Wiredu Boakye D."/>
            <person name="Jaroenlak P."/>
            <person name="Prachumwat A."/>
            <person name="Williams T.A."/>
            <person name="Bateman K.S."/>
            <person name="Itsathitphaisarn O."/>
            <person name="Sritunyalucksana K."/>
            <person name="Paszkiewicz K.H."/>
            <person name="Moore K.A."/>
            <person name="Stentiford G.D."/>
            <person name="Williams B.A."/>
        </authorList>
    </citation>
    <scope>NUCLEOTIDE SEQUENCE [LARGE SCALE GENOMIC DNA]</scope>
    <source>
        <strain evidence="11 12">TH1</strain>
    </source>
</reference>
<comment type="subcellular location">
    <subcellularLocation>
        <location evidence="1">Membrane</location>
        <topology evidence="1">Multi-pass membrane protein</topology>
    </subcellularLocation>
</comment>
<dbReference type="VEuPathDB" id="MicrosporidiaDB:EHP00_57"/>
<dbReference type="Pfam" id="PF00005">
    <property type="entry name" value="ABC_tran"/>
    <property type="match status" value="1"/>
</dbReference>
<evidence type="ECO:0000256" key="8">
    <source>
        <dbReference type="SAM" id="Phobius"/>
    </source>
</evidence>
<feature type="transmembrane region" description="Helical" evidence="8">
    <location>
        <begin position="166"/>
        <end position="183"/>
    </location>
</feature>
<dbReference type="GO" id="GO:0034040">
    <property type="term" value="F:ATPase-coupled lipid transmembrane transporter activity"/>
    <property type="evidence" value="ECO:0007669"/>
    <property type="project" value="TreeGrafter"/>
</dbReference>
<organism evidence="11 12">
    <name type="scientific">Ecytonucleospora hepatopenaei</name>
    <dbReference type="NCBI Taxonomy" id="646526"/>
    <lineage>
        <taxon>Eukaryota</taxon>
        <taxon>Fungi</taxon>
        <taxon>Fungi incertae sedis</taxon>
        <taxon>Microsporidia</taxon>
        <taxon>Enterocytozoonidae</taxon>
        <taxon>Ecytonucleospora</taxon>
    </lineage>
</organism>
<dbReference type="GO" id="GO:0016020">
    <property type="term" value="C:membrane"/>
    <property type="evidence" value="ECO:0007669"/>
    <property type="project" value="UniProtKB-SubCell"/>
</dbReference>
<feature type="transmembrane region" description="Helical" evidence="8">
    <location>
        <begin position="60"/>
        <end position="79"/>
    </location>
</feature>
<dbReference type="Gene3D" id="1.20.1560.10">
    <property type="entry name" value="ABC transporter type 1, transmembrane domain"/>
    <property type="match status" value="1"/>
</dbReference>
<dbReference type="InterPro" id="IPR036640">
    <property type="entry name" value="ABC1_TM_sf"/>
</dbReference>
<dbReference type="Gene3D" id="3.40.50.300">
    <property type="entry name" value="P-loop containing nucleotide triphosphate hydrolases"/>
    <property type="match status" value="1"/>
</dbReference>
<dbReference type="GO" id="GO:0005524">
    <property type="term" value="F:ATP binding"/>
    <property type="evidence" value="ECO:0007669"/>
    <property type="project" value="UniProtKB-KW"/>
</dbReference>
<evidence type="ECO:0000259" key="9">
    <source>
        <dbReference type="PROSITE" id="PS50893"/>
    </source>
</evidence>
<evidence type="ECO:0000256" key="7">
    <source>
        <dbReference type="ARBA" id="ARBA00024363"/>
    </source>
</evidence>
<evidence type="ECO:0000313" key="12">
    <source>
        <dbReference type="Proteomes" id="UP000192758"/>
    </source>
</evidence>
<dbReference type="InterPro" id="IPR039421">
    <property type="entry name" value="Type_1_exporter"/>
</dbReference>
<feature type="domain" description="ABC transporter" evidence="9">
    <location>
        <begin position="337"/>
        <end position="567"/>
    </location>
</feature>
<dbReference type="AlphaFoldDB" id="A0A1W0E5M6"/>
<dbReference type="GO" id="GO:0016887">
    <property type="term" value="F:ATP hydrolysis activity"/>
    <property type="evidence" value="ECO:0007669"/>
    <property type="project" value="InterPro"/>
</dbReference>
<keyword evidence="6 8" id="KW-0472">Membrane</keyword>
<evidence type="ECO:0000256" key="2">
    <source>
        <dbReference type="ARBA" id="ARBA00022692"/>
    </source>
</evidence>
<dbReference type="EMBL" id="MNPJ01000019">
    <property type="protein sequence ID" value="OQS54551.1"/>
    <property type="molecule type" value="Genomic_DNA"/>
</dbReference>
<proteinExistence type="inferred from homology"/>
<comment type="similarity">
    <text evidence="7">Belongs to the ABC transporter superfamily. ABCB family. Heavy Metal importer (TC 3.A.1.210) subfamily.</text>
</comment>
<keyword evidence="3" id="KW-0547">Nucleotide-binding</keyword>
<protein>
    <submittedName>
        <fullName evidence="11">ATM1</fullName>
    </submittedName>
</protein>
<keyword evidence="4" id="KW-0067">ATP-binding</keyword>
<feature type="domain" description="ABC transmembrane type-1" evidence="10">
    <location>
        <begin position="27"/>
        <end position="262"/>
    </location>
</feature>
<accession>A0A1W0E5M6</accession>
<evidence type="ECO:0000256" key="4">
    <source>
        <dbReference type="ARBA" id="ARBA00022840"/>
    </source>
</evidence>
<gene>
    <name evidence="11" type="primary">ATM1</name>
    <name evidence="11" type="ORF">EHP00_57</name>
</gene>
<dbReference type="InterPro" id="IPR003593">
    <property type="entry name" value="AAA+_ATPase"/>
</dbReference>
<dbReference type="Proteomes" id="UP000192758">
    <property type="component" value="Unassembled WGS sequence"/>
</dbReference>
<dbReference type="InterPro" id="IPR011527">
    <property type="entry name" value="ABC1_TM_dom"/>
</dbReference>
<evidence type="ECO:0000256" key="3">
    <source>
        <dbReference type="ARBA" id="ARBA00022741"/>
    </source>
</evidence>
<comment type="caution">
    <text evidence="11">The sequence shown here is derived from an EMBL/GenBank/DDBJ whole genome shotgun (WGS) entry which is preliminary data.</text>
</comment>
<evidence type="ECO:0000256" key="6">
    <source>
        <dbReference type="ARBA" id="ARBA00023136"/>
    </source>
</evidence>
<dbReference type="InterPro" id="IPR003439">
    <property type="entry name" value="ABC_transporter-like_ATP-bd"/>
</dbReference>
<dbReference type="GO" id="GO:0140359">
    <property type="term" value="F:ABC-type transporter activity"/>
    <property type="evidence" value="ECO:0007669"/>
    <property type="project" value="InterPro"/>
</dbReference>
<name>A0A1W0E5M6_9MICR</name>
<evidence type="ECO:0000256" key="1">
    <source>
        <dbReference type="ARBA" id="ARBA00004141"/>
    </source>
</evidence>
<evidence type="ECO:0000256" key="5">
    <source>
        <dbReference type="ARBA" id="ARBA00022989"/>
    </source>
</evidence>
<dbReference type="SUPFAM" id="SSF90123">
    <property type="entry name" value="ABC transporter transmembrane region"/>
    <property type="match status" value="1"/>
</dbReference>
<sequence length="572" mass="66731">MKFIDFKKLNLYFKNYLCAHKWIRVLLIPALLVLGLANYLELQSSKKITAFAKNISTEASTLTLITLFILFYNILKMFFDFFTSYMVSYIVRKAYADFFGEFLQIKHCEFFKHGIGEKHYNVRRRAVAVSMFFTTFFVNFILNFMFFCFAVGNICVYIQMLSALKLFLILTMFIICVISIQYFRSIIRRKANVGFEKGTKKLYDMLFNYERIVAYNNHNIESNKYFEALDDQCKYNQFFWVSFEFGNLLTEFLFALLGVFIFSELHKTKNISDDKAIELAAIVSTLIKKLSEKLTTMTRLISTLVTNYTNFTQSIIENAEYEKTAGGVSIKTFDESITVSDLEFKYGEKIIFTDVSCKIQKGEKIAIVGPNGVGKSTFLKMFLKFYDFEGSIEIDGWDFLTMDCVQTRKFFSYIPQDTQLFDKSILENLKSGNEQINSEEIIALCDKFNYHTLFKKLGYDKKVGSRGKNLSGGEKQKIAFMRAVIRNSPVILMDEPTANLDVNSEEEFIKNIVKHLKTKTVLMIVHNLQTLHFFDKIYFFNNKTLFDTGSFDDVYKRNKTFRNFYTLSQNDK</sequence>
<dbReference type="SUPFAM" id="SSF52540">
    <property type="entry name" value="P-loop containing nucleoside triphosphate hydrolases"/>
    <property type="match status" value="1"/>
</dbReference>
<feature type="transmembrane region" description="Helical" evidence="8">
    <location>
        <begin position="127"/>
        <end position="160"/>
    </location>
</feature>
<keyword evidence="5 8" id="KW-1133">Transmembrane helix</keyword>
<dbReference type="PROSITE" id="PS50893">
    <property type="entry name" value="ABC_TRANSPORTER_2"/>
    <property type="match status" value="1"/>
</dbReference>
<dbReference type="OrthoDB" id="6500128at2759"/>
<feature type="transmembrane region" description="Helical" evidence="8">
    <location>
        <begin position="238"/>
        <end position="262"/>
    </location>
</feature>
<evidence type="ECO:0000313" key="11">
    <source>
        <dbReference type="EMBL" id="OQS54551.1"/>
    </source>
</evidence>
<keyword evidence="2 8" id="KW-0812">Transmembrane</keyword>
<dbReference type="InterPro" id="IPR027417">
    <property type="entry name" value="P-loop_NTPase"/>
</dbReference>
<dbReference type="PROSITE" id="PS50929">
    <property type="entry name" value="ABC_TM1F"/>
    <property type="match status" value="1"/>
</dbReference>
<dbReference type="SMART" id="SM00382">
    <property type="entry name" value="AAA"/>
    <property type="match status" value="1"/>
</dbReference>
<feature type="transmembrane region" description="Helical" evidence="8">
    <location>
        <begin position="21"/>
        <end position="40"/>
    </location>
</feature>
<keyword evidence="12" id="KW-1185">Reference proteome</keyword>